<dbReference type="GO" id="GO:0017147">
    <property type="term" value="F:Wnt-protein binding"/>
    <property type="evidence" value="ECO:0007669"/>
    <property type="project" value="TreeGrafter"/>
</dbReference>
<dbReference type="AlphaFoldDB" id="A0A5E4N926"/>
<accession>A0A5E4N926</accession>
<sequence>MYSPKFALVISLVIFTAHSVQPFGGLGVITKSHVQFFNGHEIQKTIPIHWENINTIAKLDPETRHVYKNEKPNPPVDIKDLNDGISHEENTKKQPTIAKKNSDVNWDHHNMVATYDPVEKQIYFSGQQMNQKNASIYRLKQTGNPEHPHLEIVVSEQNESVSGMTFNDHTNTLYWTSGNTIKHTKVVQPMIMYPSNGTVLMRLEESIPGEIQVDKCRGYLYYTNWLRSGLGRTSTIERTRLDGSHREILFNFEGLVLLALTVDSADNRLYWAVLDPSKRRNAFSVESSDLDGGSRKMVIGELDHLPRGIVLDGNLVYWFDTRSKSLWKTPKNGSEFPTKVIKFNDNNNLPTRIMTANSCSHNCAKVQKKQHSKADEYIKSIVGHYPSETISIVDLS</sequence>
<dbReference type="PANTHER" id="PTHR46513:SF42">
    <property type="entry name" value="PROTEIN CUEBALL"/>
    <property type="match status" value="1"/>
</dbReference>
<comment type="subcellular location">
    <subcellularLocation>
        <location evidence="1">Cell membrane</location>
        <topology evidence="1">Single-pass type I membrane protein</topology>
    </subcellularLocation>
</comment>
<dbReference type="GO" id="GO:0030154">
    <property type="term" value="P:cell differentiation"/>
    <property type="evidence" value="ECO:0007669"/>
    <property type="project" value="UniProtKB-KW"/>
</dbReference>
<keyword evidence="8" id="KW-1015">Disulfide bond</keyword>
<keyword evidence="4 11" id="KW-0732">Signal</keyword>
<dbReference type="GO" id="GO:0042813">
    <property type="term" value="F:Wnt receptor activity"/>
    <property type="evidence" value="ECO:0007669"/>
    <property type="project" value="TreeGrafter"/>
</dbReference>
<proteinExistence type="predicted"/>
<feature type="chain" id="PRO_5022904226" evidence="11">
    <location>
        <begin position="20"/>
        <end position="396"/>
    </location>
</feature>
<keyword evidence="3" id="KW-0245">EGF-like domain</keyword>
<keyword evidence="7" id="KW-0472">Membrane</keyword>
<dbReference type="InterPro" id="IPR050778">
    <property type="entry name" value="Cueball_EGF_LRP_Nidogen"/>
</dbReference>
<feature type="signal peptide" evidence="11">
    <location>
        <begin position="1"/>
        <end position="19"/>
    </location>
</feature>
<evidence type="ECO:0000256" key="2">
    <source>
        <dbReference type="ARBA" id="ARBA00022475"/>
    </source>
</evidence>
<dbReference type="Gene3D" id="2.120.10.30">
    <property type="entry name" value="TolB, C-terminal domain"/>
    <property type="match status" value="1"/>
</dbReference>
<keyword evidence="5" id="KW-0677">Repeat</keyword>
<dbReference type="InterPro" id="IPR000033">
    <property type="entry name" value="LDLR_classB_rpt"/>
</dbReference>
<organism evidence="12 13">
    <name type="scientific">Cinara cedri</name>
    <dbReference type="NCBI Taxonomy" id="506608"/>
    <lineage>
        <taxon>Eukaryota</taxon>
        <taxon>Metazoa</taxon>
        <taxon>Ecdysozoa</taxon>
        <taxon>Arthropoda</taxon>
        <taxon>Hexapoda</taxon>
        <taxon>Insecta</taxon>
        <taxon>Pterygota</taxon>
        <taxon>Neoptera</taxon>
        <taxon>Paraneoptera</taxon>
        <taxon>Hemiptera</taxon>
        <taxon>Sternorrhyncha</taxon>
        <taxon>Aphidomorpha</taxon>
        <taxon>Aphidoidea</taxon>
        <taxon>Aphididae</taxon>
        <taxon>Lachninae</taxon>
        <taxon>Cinara</taxon>
    </lineage>
</organism>
<dbReference type="SUPFAM" id="SSF63825">
    <property type="entry name" value="YWTD domain"/>
    <property type="match status" value="1"/>
</dbReference>
<keyword evidence="9" id="KW-0325">Glycoprotein</keyword>
<evidence type="ECO:0000256" key="8">
    <source>
        <dbReference type="ARBA" id="ARBA00023157"/>
    </source>
</evidence>
<dbReference type="GO" id="GO:0005886">
    <property type="term" value="C:plasma membrane"/>
    <property type="evidence" value="ECO:0007669"/>
    <property type="project" value="UniProtKB-SubCell"/>
</dbReference>
<dbReference type="Proteomes" id="UP000325440">
    <property type="component" value="Unassembled WGS sequence"/>
</dbReference>
<keyword evidence="2" id="KW-1003">Cell membrane</keyword>
<feature type="compositionally biased region" description="Basic and acidic residues" evidence="10">
    <location>
        <begin position="66"/>
        <end position="92"/>
    </location>
</feature>
<keyword evidence="13" id="KW-1185">Reference proteome</keyword>
<evidence type="ECO:0000256" key="7">
    <source>
        <dbReference type="ARBA" id="ARBA00023136"/>
    </source>
</evidence>
<feature type="region of interest" description="Disordered" evidence="10">
    <location>
        <begin position="66"/>
        <end position="100"/>
    </location>
</feature>
<dbReference type="GO" id="GO:0060070">
    <property type="term" value="P:canonical Wnt signaling pathway"/>
    <property type="evidence" value="ECO:0007669"/>
    <property type="project" value="TreeGrafter"/>
</dbReference>
<dbReference type="OrthoDB" id="382013at2759"/>
<evidence type="ECO:0000256" key="11">
    <source>
        <dbReference type="SAM" id="SignalP"/>
    </source>
</evidence>
<evidence type="ECO:0000256" key="5">
    <source>
        <dbReference type="ARBA" id="ARBA00022737"/>
    </source>
</evidence>
<evidence type="ECO:0000256" key="9">
    <source>
        <dbReference type="ARBA" id="ARBA00023180"/>
    </source>
</evidence>
<evidence type="ECO:0000256" key="10">
    <source>
        <dbReference type="SAM" id="MobiDB-lite"/>
    </source>
</evidence>
<keyword evidence="6" id="KW-0221">Differentiation</keyword>
<dbReference type="PANTHER" id="PTHR46513">
    <property type="entry name" value="VITELLOGENIN RECEPTOR-LIKE PROTEIN-RELATED-RELATED"/>
    <property type="match status" value="1"/>
</dbReference>
<evidence type="ECO:0000256" key="3">
    <source>
        <dbReference type="ARBA" id="ARBA00022536"/>
    </source>
</evidence>
<evidence type="ECO:0000256" key="4">
    <source>
        <dbReference type="ARBA" id="ARBA00022729"/>
    </source>
</evidence>
<evidence type="ECO:0000256" key="1">
    <source>
        <dbReference type="ARBA" id="ARBA00004251"/>
    </source>
</evidence>
<reference evidence="12 13" key="1">
    <citation type="submission" date="2019-08" db="EMBL/GenBank/DDBJ databases">
        <authorList>
            <person name="Alioto T."/>
            <person name="Alioto T."/>
            <person name="Gomez Garrido J."/>
        </authorList>
    </citation>
    <scope>NUCLEOTIDE SEQUENCE [LARGE SCALE GENOMIC DNA]</scope>
</reference>
<gene>
    <name evidence="12" type="ORF">CINCED_3A000822</name>
</gene>
<evidence type="ECO:0000256" key="6">
    <source>
        <dbReference type="ARBA" id="ARBA00022782"/>
    </source>
</evidence>
<dbReference type="InterPro" id="IPR011042">
    <property type="entry name" value="6-blade_b-propeller_TolB-like"/>
</dbReference>
<evidence type="ECO:0000313" key="12">
    <source>
        <dbReference type="EMBL" id="VVC41278.1"/>
    </source>
</evidence>
<protein>
    <submittedName>
        <fullName evidence="12">Six-bladed beta-propeller, TolB-like,LDLR class B repeat</fullName>
    </submittedName>
</protein>
<evidence type="ECO:0000313" key="13">
    <source>
        <dbReference type="Proteomes" id="UP000325440"/>
    </source>
</evidence>
<dbReference type="EMBL" id="CABPRJ010001915">
    <property type="protein sequence ID" value="VVC41278.1"/>
    <property type="molecule type" value="Genomic_DNA"/>
</dbReference>
<dbReference type="SMART" id="SM00135">
    <property type="entry name" value="LY"/>
    <property type="match status" value="3"/>
</dbReference>
<name>A0A5E4N926_9HEMI</name>